<evidence type="ECO:0000256" key="1">
    <source>
        <dbReference type="ARBA" id="ARBA00022603"/>
    </source>
</evidence>
<dbReference type="PANTHER" id="PTHR43648:SF1">
    <property type="entry name" value="ELECTRON TRANSFER FLAVOPROTEIN BETA SUBUNIT LYSINE METHYLTRANSFERASE"/>
    <property type="match status" value="1"/>
</dbReference>
<comment type="caution">
    <text evidence="6">The sequence shown here is derived from an EMBL/GenBank/DDBJ whole genome shotgun (WGS) entry which is preliminary data.</text>
</comment>
<reference evidence="6" key="1">
    <citation type="submission" date="2021-08" db="EMBL/GenBank/DDBJ databases">
        <authorList>
            <person name="Misof B."/>
            <person name="Oliver O."/>
            <person name="Podsiadlowski L."/>
            <person name="Donath A."/>
            <person name="Peters R."/>
            <person name="Mayer C."/>
            <person name="Rust J."/>
            <person name="Gunkel S."/>
            <person name="Lesny P."/>
            <person name="Martin S."/>
            <person name="Oeyen J.P."/>
            <person name="Petersen M."/>
            <person name="Panagiotis P."/>
            <person name="Wilbrandt J."/>
            <person name="Tanja T."/>
        </authorList>
    </citation>
    <scope>NUCLEOTIDE SEQUENCE</scope>
    <source>
        <strain evidence="6">GBR_01_08_01A</strain>
        <tissue evidence="6">Thorax + abdomen</tissue>
    </source>
</reference>
<proteinExistence type="inferred from homology"/>
<dbReference type="Gene3D" id="3.40.50.150">
    <property type="entry name" value="Vaccinia Virus protein VP39"/>
    <property type="match status" value="1"/>
</dbReference>
<keyword evidence="7" id="KW-1185">Reference proteome</keyword>
<dbReference type="InterPro" id="IPR019410">
    <property type="entry name" value="Methyltransf_16"/>
</dbReference>
<dbReference type="GO" id="GO:0016279">
    <property type="term" value="F:protein-lysine N-methyltransferase activity"/>
    <property type="evidence" value="ECO:0007669"/>
    <property type="project" value="TreeGrafter"/>
</dbReference>
<reference evidence="6" key="2">
    <citation type="journal article" date="2023" name="Commun. Biol.">
        <title>Intrasexual cuticular hydrocarbon dimorphism in a wasp sheds light on hydrocarbon biosynthesis genes in Hymenoptera.</title>
        <authorList>
            <person name="Moris V.C."/>
            <person name="Podsiadlowski L."/>
            <person name="Martin S."/>
            <person name="Oeyen J.P."/>
            <person name="Donath A."/>
            <person name="Petersen M."/>
            <person name="Wilbrandt J."/>
            <person name="Misof B."/>
            <person name="Liedtke D."/>
            <person name="Thamm M."/>
            <person name="Scheiner R."/>
            <person name="Schmitt T."/>
            <person name="Niehuis O."/>
        </authorList>
    </citation>
    <scope>NUCLEOTIDE SEQUENCE</scope>
    <source>
        <strain evidence="6">GBR_01_08_01A</strain>
    </source>
</reference>
<dbReference type="GO" id="GO:0005759">
    <property type="term" value="C:mitochondrial matrix"/>
    <property type="evidence" value="ECO:0007669"/>
    <property type="project" value="TreeGrafter"/>
</dbReference>
<keyword evidence="2" id="KW-0808">Transferase</keyword>
<gene>
    <name evidence="6" type="ORF">KPH14_003923</name>
</gene>
<keyword evidence="1" id="KW-0489">Methyltransferase</keyword>
<sequence>MKKAVPIFYKAIKREISKDSLAKSFEIVRNSRNWGNLDRGIDNRAQIVEAILKHTEITNDHMTPDISLFLLTPSCPLYHDAFDTVRKEFNKIEERTFAEPFWSIYWPGGQGLVKFIFEEWESIFVRSKKDTNVLDLGAGCGAAAIATKLVGVQNVLANDIDKVACIAILMNAALNNVDVRVSWENLLHGPLEDFYDVIFVGDLLYDEELTEILLPWLINAAKKGTRILLGDPGRHGLTSDLKRHLKLLRRYELAENTQKENNGYHEVCVWQFVNDR</sequence>
<evidence type="ECO:0000256" key="5">
    <source>
        <dbReference type="ARBA" id="ARBA00042266"/>
    </source>
</evidence>
<evidence type="ECO:0000256" key="2">
    <source>
        <dbReference type="ARBA" id="ARBA00022679"/>
    </source>
</evidence>
<name>A0AAD9VVM9_9HYME</name>
<dbReference type="GO" id="GO:0032259">
    <property type="term" value="P:methylation"/>
    <property type="evidence" value="ECO:0007669"/>
    <property type="project" value="UniProtKB-KW"/>
</dbReference>
<dbReference type="InterPro" id="IPR029063">
    <property type="entry name" value="SAM-dependent_MTases_sf"/>
</dbReference>
<dbReference type="Proteomes" id="UP001258017">
    <property type="component" value="Unassembled WGS sequence"/>
</dbReference>
<evidence type="ECO:0000256" key="4">
    <source>
        <dbReference type="ARBA" id="ARBA00041867"/>
    </source>
</evidence>
<organism evidence="6 7">
    <name type="scientific">Odynerus spinipes</name>
    <dbReference type="NCBI Taxonomy" id="1348599"/>
    <lineage>
        <taxon>Eukaryota</taxon>
        <taxon>Metazoa</taxon>
        <taxon>Ecdysozoa</taxon>
        <taxon>Arthropoda</taxon>
        <taxon>Hexapoda</taxon>
        <taxon>Insecta</taxon>
        <taxon>Pterygota</taxon>
        <taxon>Neoptera</taxon>
        <taxon>Endopterygota</taxon>
        <taxon>Hymenoptera</taxon>
        <taxon>Apocrita</taxon>
        <taxon>Aculeata</taxon>
        <taxon>Vespoidea</taxon>
        <taxon>Vespidae</taxon>
        <taxon>Eumeninae</taxon>
        <taxon>Odynerus</taxon>
    </lineage>
</organism>
<protein>
    <recommendedName>
        <fullName evidence="5">ETFB lysine methyltransferase</fullName>
    </recommendedName>
    <alternativeName>
        <fullName evidence="4">Protein N-lysine methyltransferase METTL20</fullName>
    </alternativeName>
</protein>
<comment type="similarity">
    <text evidence="3">Belongs to the methyltransferase superfamily. ETFBKMT family.</text>
</comment>
<accession>A0AAD9VVM9</accession>
<dbReference type="Pfam" id="PF10294">
    <property type="entry name" value="Methyltransf_16"/>
    <property type="match status" value="1"/>
</dbReference>
<dbReference type="SUPFAM" id="SSF53335">
    <property type="entry name" value="S-adenosyl-L-methionine-dependent methyltransferases"/>
    <property type="match status" value="1"/>
</dbReference>
<dbReference type="EMBL" id="JAIFRP010000006">
    <property type="protein sequence ID" value="KAK2587822.1"/>
    <property type="molecule type" value="Genomic_DNA"/>
</dbReference>
<dbReference type="InterPro" id="IPR050078">
    <property type="entry name" value="Ribosomal_L11_MeTrfase_PrmA"/>
</dbReference>
<dbReference type="PANTHER" id="PTHR43648">
    <property type="entry name" value="ELECTRON TRANSFER FLAVOPROTEIN BETA SUBUNIT LYSINE METHYLTRANSFERASE"/>
    <property type="match status" value="1"/>
</dbReference>
<evidence type="ECO:0000313" key="7">
    <source>
        <dbReference type="Proteomes" id="UP001258017"/>
    </source>
</evidence>
<evidence type="ECO:0000256" key="3">
    <source>
        <dbReference type="ARBA" id="ARBA00037932"/>
    </source>
</evidence>
<dbReference type="AlphaFoldDB" id="A0AAD9VVM9"/>
<evidence type="ECO:0000313" key="6">
    <source>
        <dbReference type="EMBL" id="KAK2587822.1"/>
    </source>
</evidence>